<feature type="coiled-coil region" evidence="2">
    <location>
        <begin position="749"/>
        <end position="776"/>
    </location>
</feature>
<evidence type="ECO:0000256" key="1">
    <source>
        <dbReference type="PROSITE-ProRule" id="PRU00339"/>
    </source>
</evidence>
<dbReference type="InterPro" id="IPR011990">
    <property type="entry name" value="TPR-like_helical_dom_sf"/>
</dbReference>
<keyword evidence="3" id="KW-0472">Membrane</keyword>
<evidence type="ECO:0000313" key="5">
    <source>
        <dbReference type="Proteomes" id="UP000198635"/>
    </source>
</evidence>
<dbReference type="InterPro" id="IPR019734">
    <property type="entry name" value="TPR_rpt"/>
</dbReference>
<gene>
    <name evidence="4" type="ORF">SAMN04488082_102397</name>
</gene>
<dbReference type="Pfam" id="PF14559">
    <property type="entry name" value="TPR_19"/>
    <property type="match status" value="1"/>
</dbReference>
<keyword evidence="1" id="KW-0802">TPR repeat</keyword>
<keyword evidence="3" id="KW-1133">Transmembrane helix</keyword>
<accession>A0A1I3QML3</accession>
<name>A0A1I3QML3_9BACT</name>
<dbReference type="RefSeq" id="WP_092372846.1">
    <property type="nucleotide sequence ID" value="NZ_FORX01000002.1"/>
</dbReference>
<feature type="repeat" description="TPR" evidence="1">
    <location>
        <begin position="523"/>
        <end position="556"/>
    </location>
</feature>
<dbReference type="OrthoDB" id="5439622at2"/>
<protein>
    <submittedName>
        <fullName evidence="4">Tetratricopeptide repeat-containing protein</fullName>
    </submittedName>
</protein>
<feature type="transmembrane region" description="Helical" evidence="3">
    <location>
        <begin position="789"/>
        <end position="811"/>
    </location>
</feature>
<dbReference type="Gene3D" id="1.25.40.10">
    <property type="entry name" value="Tetratricopeptide repeat domain"/>
    <property type="match status" value="1"/>
</dbReference>
<proteinExistence type="predicted"/>
<dbReference type="EMBL" id="FORX01000002">
    <property type="protein sequence ID" value="SFJ35353.1"/>
    <property type="molecule type" value="Genomic_DNA"/>
</dbReference>
<keyword evidence="2" id="KW-0175">Coiled coil</keyword>
<dbReference type="AlphaFoldDB" id="A0A1I3QML3"/>
<feature type="transmembrane region" description="Helical" evidence="3">
    <location>
        <begin position="827"/>
        <end position="847"/>
    </location>
</feature>
<evidence type="ECO:0000256" key="3">
    <source>
        <dbReference type="SAM" id="Phobius"/>
    </source>
</evidence>
<sequence length="865" mass="98160">MTCIEPLLAKVTKQASPRLLSNGFVCWLVHSQPLPISFLQTLTDIGGWSLAEESSQTLWFFPSSEVMLGLARLYNWARLHPMATSVTVFEGSLIVDDKLGQSLKVKSELHSLCVELPKRLVVRVSARMRELGRTLTGLSFKQVQNPDGLLGDWFELEGSEQVSVSYKLNWLWVIRPQGTRQDKTFTKGWRAYYDRLEAIFQQYKVSYLLAEDLNLVLRVTSPRVMGALTSELLGMIDDKENPAWPCKYMAVEMGDQPFTPDFASKVRYVVDSLESNALHLPLATIFQIADSRIAPVDSRASMDNSKLSDLFQVRFHSSKSGRRRGSLNVFLPTSLISGGESPCFYCGLRSHQPRKCPTRMLQSGNVQVTDMIRFARMDLDTLPGILAGIEKQVAPDVIRGLNALLGEKSDPGMVVRSMFEVNMICQLRMMASVWRAKGKEWPRGIEDQRPQSEAQLWEALEALRTGSRERAMEKVDHVVLGSPKNYQPRVLLGFMAMERDEFKRAIGFWEEAESLAYTSLQRSYIQLLQGRLREITGDYPEAIRLYGRALAESPRFSPARYRQAVCLIKSGYLNEAQALIRELIKDNPDYFSTVLLDTELEGGRSHLLSDLWEIWEDARARSSEVIGVVEHLPDLLAKWLPSDHDAYNMFHVRIEDLNSYAGVNNYASMAKLLRGTIAIRADIQTRVKKDIKELANRRSVIRERLKKIQREASWFPFPSMLGSFTKLFNACGEGVSLIGHLDLYVPDKFRQGHEAMRQAEQNLDKLEKKLLFLQGVRNGILFLLLSGKYLLIFEIIALLLAGGVSLGLYYLAPDQVILGRNLRQERWLILNITLIFFSFLAFVATAIKAASNFETYKNEILDKGD</sequence>
<reference evidence="5" key="1">
    <citation type="submission" date="2016-10" db="EMBL/GenBank/DDBJ databases">
        <authorList>
            <person name="Varghese N."/>
            <person name="Submissions S."/>
        </authorList>
    </citation>
    <scope>NUCLEOTIDE SEQUENCE [LARGE SCALE GENOMIC DNA]</scope>
    <source>
        <strain evidence="5">DSM 5918</strain>
    </source>
</reference>
<dbReference type="STRING" id="52560.SAMN04488082_102397"/>
<keyword evidence="5" id="KW-1185">Reference proteome</keyword>
<dbReference type="PROSITE" id="PS50005">
    <property type="entry name" value="TPR"/>
    <property type="match status" value="1"/>
</dbReference>
<dbReference type="Proteomes" id="UP000198635">
    <property type="component" value="Unassembled WGS sequence"/>
</dbReference>
<evidence type="ECO:0000313" key="4">
    <source>
        <dbReference type="EMBL" id="SFJ35353.1"/>
    </source>
</evidence>
<dbReference type="SUPFAM" id="SSF48452">
    <property type="entry name" value="TPR-like"/>
    <property type="match status" value="1"/>
</dbReference>
<keyword evidence="3" id="KW-0812">Transmembrane</keyword>
<evidence type="ECO:0000256" key="2">
    <source>
        <dbReference type="SAM" id="Coils"/>
    </source>
</evidence>
<organism evidence="4 5">
    <name type="scientific">Desulfomicrobium apsheronum</name>
    <dbReference type="NCBI Taxonomy" id="52560"/>
    <lineage>
        <taxon>Bacteria</taxon>
        <taxon>Pseudomonadati</taxon>
        <taxon>Thermodesulfobacteriota</taxon>
        <taxon>Desulfovibrionia</taxon>
        <taxon>Desulfovibrionales</taxon>
        <taxon>Desulfomicrobiaceae</taxon>
        <taxon>Desulfomicrobium</taxon>
    </lineage>
</organism>